<sequence length="266" mass="31130">MKNFISLYLLALLSFLDCKKTDSKTKDYNRGIVKNDFFQKVKDTTLFINSSEGENVKVLINTKTQDSIIESEILGETGKSTYKFTFNKTLKNGECTTYRYSEPIYVNSNPKINIEKKENLSSSKESSNRLTNIFNSYLKVFLYQKNTYKSSNNKWLGKYSLVINKNDEDWRDIHEIHLNISKDSITYLAKGFQLYQYYLLSPIKKDNSIKLKYVKSLDNTESWALNKTKDFGTLIFDGQNYIWSCPYIDINFSNGKNKKYTLRKIQ</sequence>
<proteinExistence type="predicted"/>
<dbReference type="AlphaFoldDB" id="A0A1M6XVY0"/>
<keyword evidence="2" id="KW-1185">Reference proteome</keyword>
<reference evidence="2" key="1">
    <citation type="submission" date="2016-11" db="EMBL/GenBank/DDBJ databases">
        <authorList>
            <person name="Varghese N."/>
            <person name="Submissions S."/>
        </authorList>
    </citation>
    <scope>NUCLEOTIDE SEQUENCE [LARGE SCALE GENOMIC DNA]</scope>
    <source>
        <strain evidence="2">DSM 26899</strain>
    </source>
</reference>
<dbReference type="OrthoDB" id="1244848at2"/>
<evidence type="ECO:0000313" key="2">
    <source>
        <dbReference type="Proteomes" id="UP000184364"/>
    </source>
</evidence>
<accession>A0A1M6XVY0</accession>
<evidence type="ECO:0000313" key="1">
    <source>
        <dbReference type="EMBL" id="SHL10141.1"/>
    </source>
</evidence>
<organism evidence="1 2">
    <name type="scientific">Chryseobacterium polytrichastri</name>
    <dbReference type="NCBI Taxonomy" id="1302687"/>
    <lineage>
        <taxon>Bacteria</taxon>
        <taxon>Pseudomonadati</taxon>
        <taxon>Bacteroidota</taxon>
        <taxon>Flavobacteriia</taxon>
        <taxon>Flavobacteriales</taxon>
        <taxon>Weeksellaceae</taxon>
        <taxon>Chryseobacterium group</taxon>
        <taxon>Chryseobacterium</taxon>
    </lineage>
</organism>
<name>A0A1M6XVY0_9FLAO</name>
<dbReference type="Proteomes" id="UP000184364">
    <property type="component" value="Unassembled WGS sequence"/>
</dbReference>
<dbReference type="RefSeq" id="WP_073292622.1">
    <property type="nucleotide sequence ID" value="NZ_FRAV01000012.1"/>
</dbReference>
<protein>
    <submittedName>
        <fullName evidence="1">Uncharacterized protein</fullName>
    </submittedName>
</protein>
<gene>
    <name evidence="1" type="ORF">SAMN05444267_10127</name>
</gene>
<dbReference type="EMBL" id="FRAV01000012">
    <property type="protein sequence ID" value="SHL10141.1"/>
    <property type="molecule type" value="Genomic_DNA"/>
</dbReference>
<dbReference type="STRING" id="1302687.SAMN05444267_10127"/>